<dbReference type="EMBL" id="JBHOMY010000041">
    <property type="protein sequence ID" value="MFC1458089.1"/>
    <property type="molecule type" value="Genomic_DNA"/>
</dbReference>
<feature type="region of interest" description="Disordered" evidence="1">
    <location>
        <begin position="26"/>
        <end position="58"/>
    </location>
</feature>
<feature type="chain" id="PRO_5047066764" evidence="2">
    <location>
        <begin position="22"/>
        <end position="115"/>
    </location>
</feature>
<organism evidence="3 4">
    <name type="scientific">Microvirga arabica</name>
    <dbReference type="NCBI Taxonomy" id="1128671"/>
    <lineage>
        <taxon>Bacteria</taxon>
        <taxon>Pseudomonadati</taxon>
        <taxon>Pseudomonadota</taxon>
        <taxon>Alphaproteobacteria</taxon>
        <taxon>Hyphomicrobiales</taxon>
        <taxon>Methylobacteriaceae</taxon>
        <taxon>Microvirga</taxon>
    </lineage>
</organism>
<sequence>MIPRPSAILIAAAFMAQAALAQTSGTPVETAPVPLAPDKQATVRRHAQRAKMPEAKTGAPVTVEAVVPDEVELWGLPQDTVTEVPSVTRYKFFRAGNTIAVVDPETRTIIQLIPN</sequence>
<evidence type="ECO:0000256" key="2">
    <source>
        <dbReference type="SAM" id="SignalP"/>
    </source>
</evidence>
<keyword evidence="2" id="KW-0732">Signal</keyword>
<accession>A0ABV6YA08</accession>
<dbReference type="Proteomes" id="UP001593940">
    <property type="component" value="Unassembled WGS sequence"/>
</dbReference>
<evidence type="ECO:0000256" key="1">
    <source>
        <dbReference type="SAM" id="MobiDB-lite"/>
    </source>
</evidence>
<gene>
    <name evidence="3" type="ORF">ACETIH_15495</name>
</gene>
<dbReference type="InterPro" id="IPR009642">
    <property type="entry name" value="DUF1236"/>
</dbReference>
<comment type="caution">
    <text evidence="3">The sequence shown here is derived from an EMBL/GenBank/DDBJ whole genome shotgun (WGS) entry which is preliminary data.</text>
</comment>
<protein>
    <submittedName>
        <fullName evidence="3">DUF1236 domain-containing protein</fullName>
    </submittedName>
</protein>
<evidence type="ECO:0000313" key="3">
    <source>
        <dbReference type="EMBL" id="MFC1458089.1"/>
    </source>
</evidence>
<dbReference type="Pfam" id="PF06823">
    <property type="entry name" value="DUF1236"/>
    <property type="match status" value="1"/>
</dbReference>
<dbReference type="RefSeq" id="WP_377030175.1">
    <property type="nucleotide sequence ID" value="NZ_JBHOMY010000041.1"/>
</dbReference>
<keyword evidence="4" id="KW-1185">Reference proteome</keyword>
<evidence type="ECO:0000313" key="4">
    <source>
        <dbReference type="Proteomes" id="UP001593940"/>
    </source>
</evidence>
<name>A0ABV6YA08_9HYPH</name>
<proteinExistence type="predicted"/>
<feature type="signal peptide" evidence="2">
    <location>
        <begin position="1"/>
        <end position="21"/>
    </location>
</feature>
<reference evidence="3 4" key="1">
    <citation type="submission" date="2024-09" db="EMBL/GenBank/DDBJ databases">
        <title>Nodulacao em especies de Leguminosae Basais da Amazonia e Caracterizacao dos Rizobios e Bacterias Associadas aos Nodulos.</title>
        <authorList>
            <person name="Jambeiro I.C.A."/>
            <person name="Lopes I.S."/>
            <person name="Aguiar E.R.G.R."/>
            <person name="Santos A.F.J."/>
            <person name="Dos Santos J.M.F."/>
            <person name="Gross E."/>
        </authorList>
    </citation>
    <scope>NUCLEOTIDE SEQUENCE [LARGE SCALE GENOMIC DNA]</scope>
    <source>
        <strain evidence="3 4">BRUESC1165</strain>
    </source>
</reference>